<keyword evidence="2" id="KW-1185">Reference proteome</keyword>
<gene>
    <name evidence="1" type="ORF">NK667_10635</name>
</gene>
<dbReference type="RefSeq" id="WP_054614657.1">
    <property type="nucleotide sequence ID" value="NZ_CP101125.1"/>
</dbReference>
<proteinExistence type="predicted"/>
<evidence type="ECO:0000313" key="1">
    <source>
        <dbReference type="EMBL" id="UTO16776.1"/>
    </source>
</evidence>
<evidence type="ECO:0000313" key="2">
    <source>
        <dbReference type="Proteomes" id="UP001059607"/>
    </source>
</evidence>
<organism evidence="1 2">
    <name type="scientific">Pseudomonas nunensis</name>
    <dbReference type="NCBI Taxonomy" id="2961896"/>
    <lineage>
        <taxon>Bacteria</taxon>
        <taxon>Pseudomonadati</taxon>
        <taxon>Pseudomonadota</taxon>
        <taxon>Gammaproteobacteria</taxon>
        <taxon>Pseudomonadales</taxon>
        <taxon>Pseudomonadaceae</taxon>
        <taxon>Pseudomonas</taxon>
    </lineage>
</organism>
<name>A0ABY5EM38_9PSED</name>
<accession>A0ABY5EM38</accession>
<dbReference type="Proteomes" id="UP001059607">
    <property type="component" value="Chromosome"/>
</dbReference>
<reference evidence="1" key="1">
    <citation type="submission" date="2022-07" db="EMBL/GenBank/DDBJ databases">
        <title>Pseudomonas nunamit sp. nov. an antifungal species isolated from Greenland.</title>
        <authorList>
            <person name="Ntana F."/>
            <person name="Hennessy R.C."/>
            <person name="Zervas A."/>
            <person name="Stougaard P."/>
        </authorList>
    </citation>
    <scope>NUCLEOTIDE SEQUENCE</scope>
    <source>
        <strain evidence="1">In5</strain>
    </source>
</reference>
<dbReference type="EMBL" id="CP101125">
    <property type="protein sequence ID" value="UTO16776.1"/>
    <property type="molecule type" value="Genomic_DNA"/>
</dbReference>
<protein>
    <submittedName>
        <fullName evidence="1">Uncharacterized protein</fullName>
    </submittedName>
</protein>
<sequence>MLGNTVCIPFDHARQQIPAVNHFTLIIELMNPAVVVTLQYGVNRGQDFFTSKHDPSIGSGFPSGKAFPVIFSDIIFWMNFGKFPLLMPWVTLKTPFLIEDIACGSGKELTRPERVQLRRIHW</sequence>